<name>A0A2J6WN16_9BACT</name>
<dbReference type="InterPro" id="IPR014082">
    <property type="entry name" value="CRISPR-assoc_prot_Cas02710"/>
</dbReference>
<dbReference type="EMBL" id="PNIO01000025">
    <property type="protein sequence ID" value="PMP71639.1"/>
    <property type="molecule type" value="Genomic_DNA"/>
</dbReference>
<dbReference type="Proteomes" id="UP000242288">
    <property type="component" value="Unassembled WGS sequence"/>
</dbReference>
<gene>
    <name evidence="1" type="ORF">C0186_03350</name>
</gene>
<evidence type="ECO:0000313" key="1">
    <source>
        <dbReference type="EMBL" id="PMP71639.1"/>
    </source>
</evidence>
<dbReference type="NCBIfam" id="TIGR02710">
    <property type="entry name" value="TIGR02710 family CRISPR-associated CARF protein"/>
    <property type="match status" value="1"/>
</dbReference>
<organism evidence="1 2">
    <name type="scientific">Thermodesulfovibrio aggregans</name>
    <dbReference type="NCBI Taxonomy" id="86166"/>
    <lineage>
        <taxon>Bacteria</taxon>
        <taxon>Pseudomonadati</taxon>
        <taxon>Nitrospirota</taxon>
        <taxon>Thermodesulfovibrionia</taxon>
        <taxon>Thermodesulfovibrionales</taxon>
        <taxon>Thermodesulfovibrionaceae</taxon>
        <taxon>Thermodesulfovibrio</taxon>
    </lineage>
</organism>
<proteinExistence type="predicted"/>
<dbReference type="AlphaFoldDB" id="A0A2J6WN16"/>
<dbReference type="Pfam" id="PF09670">
    <property type="entry name" value="Cas_Cas02710"/>
    <property type="match status" value="1"/>
</dbReference>
<protein>
    <submittedName>
        <fullName evidence="1">TIGR02710 family CRISPR-associated protein</fullName>
    </submittedName>
</protein>
<reference evidence="1 2" key="1">
    <citation type="submission" date="2018-01" db="EMBL/GenBank/DDBJ databases">
        <title>Metagenomic assembled genomes from two thermal pools in the Uzon Caldera, Kamchatka, Russia.</title>
        <authorList>
            <person name="Wilkins L."/>
            <person name="Ettinger C."/>
        </authorList>
    </citation>
    <scope>NUCLEOTIDE SEQUENCE [LARGE SCALE GENOMIC DNA]</scope>
    <source>
        <strain evidence="1">ZAV-04</strain>
    </source>
</reference>
<comment type="caution">
    <text evidence="1">The sequence shown here is derived from an EMBL/GenBank/DDBJ whole genome shotgun (WGS) entry which is preliminary data.</text>
</comment>
<sequence length="432" mass="49918">MKKIGIFTVGGSPVPIINSIKEDEFDFIYFICSSGKSEVASERLVDGNPLKEGDKIIAKECNLSEEKYEKILLPVNIIDDLDETFKELEGKLLPRLKEKFPDKQGIRVIANYTGGTKTMSVALVILSILQDGWELQLNTAHRTNLIKIDSGDCPIPITKKNLLYKIDRKYFDTLMQKYYYEEIIEKAKNYLKTPIPREIKDEIMLLKDILNAFVLWDKFYHQSAFEEFERIIKALPKDSSVQKAIINHYLWLKQILGKKSSHGYEKVIDLIMNAERRAKQAKFDDSIARYYRAIEMVAQLRLKTHEIDNSNIKCDELPMLNEKAVTFLQTECKKNSENGVIKLPLIKSYELLAHMDDDLGKLYLERKNELLECLKLRNNSILAHGLEPILKEKFERVKSTFQNFIQEALKVAGVETLESPIQFPKSLRDIGF</sequence>
<evidence type="ECO:0000313" key="2">
    <source>
        <dbReference type="Proteomes" id="UP000242288"/>
    </source>
</evidence>
<accession>A0A2J6WN16</accession>